<accession>A0A396S8Q2</accession>
<keyword evidence="3" id="KW-1185">Reference proteome</keyword>
<dbReference type="PANTHER" id="PTHR48207">
    <property type="entry name" value="SUCCINATE--HYDROXYMETHYLGLUTARATE COA-TRANSFERASE"/>
    <property type="match status" value="1"/>
</dbReference>
<dbReference type="Proteomes" id="UP000265692">
    <property type="component" value="Unassembled WGS sequence"/>
</dbReference>
<protein>
    <submittedName>
        <fullName evidence="2">CoA transferase</fullName>
    </submittedName>
</protein>
<evidence type="ECO:0000313" key="3">
    <source>
        <dbReference type="Proteomes" id="UP000265692"/>
    </source>
</evidence>
<keyword evidence="1 2" id="KW-0808">Transferase</keyword>
<dbReference type="GO" id="GO:0008410">
    <property type="term" value="F:CoA-transferase activity"/>
    <property type="evidence" value="ECO:0007669"/>
    <property type="project" value="TreeGrafter"/>
</dbReference>
<comment type="caution">
    <text evidence="2">The sequence shown here is derived from an EMBL/GenBank/DDBJ whole genome shotgun (WGS) entry which is preliminary data.</text>
</comment>
<proteinExistence type="predicted"/>
<dbReference type="InterPro" id="IPR023606">
    <property type="entry name" value="CoA-Trfase_III_dom_1_sf"/>
</dbReference>
<dbReference type="OrthoDB" id="9797653at2"/>
<dbReference type="AlphaFoldDB" id="A0A396S8Q2"/>
<dbReference type="InterPro" id="IPR050483">
    <property type="entry name" value="CoA-transferase_III_domain"/>
</dbReference>
<sequence>MQKALEDIVVLDLGQIYNGPYCTLMLAYQGATVIKIEPLTGEILHQRVHDGEITHSFLMMNSNKYGMALDLKSEEGRNLFLELVKKADVLVENFSLNTMAKLGLDYSTLKEINPRLIYATGKGYGLDGPYANLPAMDVTIQAISGVVTSTGFPEGPPVKTGVAVADFMGGIHLFGGITTALYQREKTGKGQLVEVSMHDTIYPTLASPLAAHYSKRDDIPERTGNRHSGLAIAPYNIYPTSDGFIAIFCITQKHWENLVTYMNQEDLLTDPRFNSNVNRSKHIDDVDIIVGEWTIQRKKMELVQELREANVPCSPILSIQEVAEDEHLIARKMIRKVTHPIAGEVSVPGSPIRLYDSPLDEVRPAPLIGEHTDWILKRFLNISDEDLSELHEKNVIK</sequence>
<dbReference type="Gene3D" id="3.30.1540.10">
    <property type="entry name" value="formyl-coa transferase, domain 3"/>
    <property type="match status" value="1"/>
</dbReference>
<dbReference type="Gene3D" id="3.40.50.10540">
    <property type="entry name" value="Crotonobetainyl-coa:carnitine coa-transferase, domain 1"/>
    <property type="match status" value="1"/>
</dbReference>
<dbReference type="RefSeq" id="WP_118875854.1">
    <property type="nucleotide sequence ID" value="NZ_QWEI01000003.1"/>
</dbReference>
<dbReference type="Pfam" id="PF02515">
    <property type="entry name" value="CoA_transf_3"/>
    <property type="match status" value="1"/>
</dbReference>
<dbReference type="InterPro" id="IPR044855">
    <property type="entry name" value="CoA-Trfase_III_dom3_sf"/>
</dbReference>
<dbReference type="EMBL" id="QWEI01000003">
    <property type="protein sequence ID" value="RHW37465.1"/>
    <property type="molecule type" value="Genomic_DNA"/>
</dbReference>
<reference evidence="2 3" key="1">
    <citation type="submission" date="2018-08" db="EMBL/GenBank/DDBJ databases">
        <title>Lysinibacillus sp. YLB-03 draft genome sequence.</title>
        <authorList>
            <person name="Yu L."/>
        </authorList>
    </citation>
    <scope>NUCLEOTIDE SEQUENCE [LARGE SCALE GENOMIC DNA]</scope>
    <source>
        <strain evidence="2 3">YLB-03</strain>
    </source>
</reference>
<organism evidence="2 3">
    <name type="scientific">Ureibacillus yapensis</name>
    <dbReference type="NCBI Taxonomy" id="2304605"/>
    <lineage>
        <taxon>Bacteria</taxon>
        <taxon>Bacillati</taxon>
        <taxon>Bacillota</taxon>
        <taxon>Bacilli</taxon>
        <taxon>Bacillales</taxon>
        <taxon>Caryophanaceae</taxon>
        <taxon>Ureibacillus</taxon>
    </lineage>
</organism>
<name>A0A396S8Q2_9BACL</name>
<evidence type="ECO:0000313" key="2">
    <source>
        <dbReference type="EMBL" id="RHW37465.1"/>
    </source>
</evidence>
<dbReference type="InterPro" id="IPR003673">
    <property type="entry name" value="CoA-Trfase_fam_III"/>
</dbReference>
<dbReference type="SUPFAM" id="SSF89796">
    <property type="entry name" value="CoA-transferase family III (CaiB/BaiF)"/>
    <property type="match status" value="1"/>
</dbReference>
<evidence type="ECO:0000256" key="1">
    <source>
        <dbReference type="ARBA" id="ARBA00022679"/>
    </source>
</evidence>
<dbReference type="PANTHER" id="PTHR48207:SF3">
    <property type="entry name" value="SUCCINATE--HYDROXYMETHYLGLUTARATE COA-TRANSFERASE"/>
    <property type="match status" value="1"/>
</dbReference>
<gene>
    <name evidence="2" type="ORF">D1B33_07945</name>
</gene>